<evidence type="ECO:0000313" key="2">
    <source>
        <dbReference type="EMBL" id="GDY32382.1"/>
    </source>
</evidence>
<comment type="caution">
    <text evidence="2">The sequence shown here is derived from an EMBL/GenBank/DDBJ whole genome shotgun (WGS) entry which is preliminary data.</text>
</comment>
<dbReference type="RefSeq" id="WP_264081659.1">
    <property type="nucleotide sequence ID" value="NZ_BJFL01000024.1"/>
</dbReference>
<dbReference type="EMBL" id="BJFL01000024">
    <property type="protein sequence ID" value="GDY32382.1"/>
    <property type="molecule type" value="Genomic_DNA"/>
</dbReference>
<dbReference type="InterPro" id="IPR036705">
    <property type="entry name" value="Ribosyl_crysJ1_sf"/>
</dbReference>
<evidence type="ECO:0000313" key="3">
    <source>
        <dbReference type="Proteomes" id="UP000298860"/>
    </source>
</evidence>
<keyword evidence="1" id="KW-0460">Magnesium</keyword>
<keyword evidence="1" id="KW-0479">Metal-binding</keyword>
<dbReference type="AlphaFoldDB" id="A0A4D4JAM6"/>
<gene>
    <name evidence="2" type="ORF">GTS_40150</name>
</gene>
<dbReference type="Proteomes" id="UP000298860">
    <property type="component" value="Unassembled WGS sequence"/>
</dbReference>
<sequence>MNHSGDSDSTGAVCGNIVGAHYSPAAIPRSLFDTLELREVIETLARDALREFCPQPPSTPDWCQRYPGW</sequence>
<organism evidence="2 3">
    <name type="scientific">Gandjariella thermophila</name>
    <dbReference type="NCBI Taxonomy" id="1931992"/>
    <lineage>
        <taxon>Bacteria</taxon>
        <taxon>Bacillati</taxon>
        <taxon>Actinomycetota</taxon>
        <taxon>Actinomycetes</taxon>
        <taxon>Pseudonocardiales</taxon>
        <taxon>Pseudonocardiaceae</taxon>
        <taxon>Gandjariella</taxon>
    </lineage>
</organism>
<dbReference type="GO" id="GO:0046872">
    <property type="term" value="F:metal ion binding"/>
    <property type="evidence" value="ECO:0007669"/>
    <property type="project" value="UniProtKB-KW"/>
</dbReference>
<feature type="binding site" evidence="1">
    <location>
        <position position="9"/>
    </location>
    <ligand>
        <name>Mg(2+)</name>
        <dbReference type="ChEBI" id="CHEBI:18420"/>
        <label>1</label>
    </ligand>
</feature>
<dbReference type="Gene3D" id="1.10.4080.10">
    <property type="entry name" value="ADP-ribosylation/Crystallin J1"/>
    <property type="match status" value="1"/>
</dbReference>
<dbReference type="SUPFAM" id="SSF101478">
    <property type="entry name" value="ADP-ribosylglycohydrolase"/>
    <property type="match status" value="1"/>
</dbReference>
<reference evidence="3" key="1">
    <citation type="submission" date="2019-04" db="EMBL/GenBank/DDBJ databases">
        <title>Draft genome sequence of Pseudonocardiaceae bacterium SL3-2-4.</title>
        <authorList>
            <person name="Ningsih F."/>
            <person name="Yokota A."/>
            <person name="Sakai Y."/>
            <person name="Nanatani K."/>
            <person name="Yabe S."/>
            <person name="Oetari A."/>
            <person name="Sjamsuridzal W."/>
        </authorList>
    </citation>
    <scope>NUCLEOTIDE SEQUENCE [LARGE SCALE GENOMIC DNA]</scope>
    <source>
        <strain evidence="3">SL3-2-4</strain>
    </source>
</reference>
<accession>A0A4D4JAM6</accession>
<name>A0A4D4JAM6_9PSEU</name>
<evidence type="ECO:0008006" key="4">
    <source>
        <dbReference type="Google" id="ProtNLM"/>
    </source>
</evidence>
<comment type="cofactor">
    <cofactor evidence="1">
        <name>Mg(2+)</name>
        <dbReference type="ChEBI" id="CHEBI:18420"/>
    </cofactor>
    <text evidence="1">Binds 2 magnesium ions per subunit.</text>
</comment>
<dbReference type="InterPro" id="IPR005502">
    <property type="entry name" value="Ribosyl_crysJ1"/>
</dbReference>
<feature type="binding site" evidence="1">
    <location>
        <position position="8"/>
    </location>
    <ligand>
        <name>Mg(2+)</name>
        <dbReference type="ChEBI" id="CHEBI:18420"/>
        <label>1</label>
    </ligand>
</feature>
<evidence type="ECO:0000256" key="1">
    <source>
        <dbReference type="PIRSR" id="PIRSR605502-1"/>
    </source>
</evidence>
<dbReference type="Pfam" id="PF03747">
    <property type="entry name" value="ADP_ribosyl_GH"/>
    <property type="match status" value="1"/>
</dbReference>
<protein>
    <recommendedName>
        <fullName evidence="4">ADP-ribosylglycohydrolase</fullName>
    </recommendedName>
</protein>
<keyword evidence="3" id="KW-1185">Reference proteome</keyword>
<proteinExistence type="predicted"/>
<feature type="binding site" evidence="1">
    <location>
        <position position="6"/>
    </location>
    <ligand>
        <name>Mg(2+)</name>
        <dbReference type="ChEBI" id="CHEBI:18420"/>
        <label>1</label>
    </ligand>
</feature>